<evidence type="ECO:0000313" key="10">
    <source>
        <dbReference type="EMBL" id="CAI7998955.1"/>
    </source>
</evidence>
<dbReference type="Pfam" id="PF02687">
    <property type="entry name" value="FtsX"/>
    <property type="match status" value="1"/>
</dbReference>
<proteinExistence type="inferred from homology"/>
<evidence type="ECO:0000256" key="5">
    <source>
        <dbReference type="ARBA" id="ARBA00023136"/>
    </source>
</evidence>
<dbReference type="InterPro" id="IPR050250">
    <property type="entry name" value="Macrolide_Exporter_MacB"/>
</dbReference>
<comment type="subcellular location">
    <subcellularLocation>
        <location evidence="1">Cell membrane</location>
        <topology evidence="1">Multi-pass membrane protein</topology>
    </subcellularLocation>
</comment>
<sequence>MSIGRGVQQNITSRIQSQGTNLLFVRPSNDGGAATLTLQDAEALIDPIFAPSVKAVAPQINSNAQIVAGRENTSAQIIGVTSGYASVRNVNVDKGQFINPAHVQNNLDAAVISASVAETLFGTRDPLNERIRINGRQFSVVGVLEDTGATFFGFGSQVFVPISTAHHRLSRQRTTQGEISVNSIDVQAVSQEAIDDAQLEIASILRLRHHITDENDFEIDTLQDLIETVNQVTTVLVLFLGTVAGISLLVGGIGVMNIMLVSVTERTREIGIRKAMGAKRRDILFQFVTEAVFLTTAGGLIGIALSLGLSPLTNLIVSNVGNRGGNTIEGLVFHPDVAILALSVSAIVGLVSGIYPALRAARMHPIDALRYE</sequence>
<keyword evidence="2" id="KW-1003">Cell membrane</keyword>
<evidence type="ECO:0000256" key="1">
    <source>
        <dbReference type="ARBA" id="ARBA00004651"/>
    </source>
</evidence>
<keyword evidence="3 7" id="KW-0812">Transmembrane</keyword>
<dbReference type="EMBL" id="CASHTH010000354">
    <property type="protein sequence ID" value="CAI7998955.1"/>
    <property type="molecule type" value="Genomic_DNA"/>
</dbReference>
<gene>
    <name evidence="10" type="ORF">GBAR_LOCUS2577</name>
</gene>
<keyword evidence="5 7" id="KW-0472">Membrane</keyword>
<dbReference type="GO" id="GO:0005886">
    <property type="term" value="C:plasma membrane"/>
    <property type="evidence" value="ECO:0007669"/>
    <property type="project" value="UniProtKB-SubCell"/>
</dbReference>
<dbReference type="Proteomes" id="UP001174909">
    <property type="component" value="Unassembled WGS sequence"/>
</dbReference>
<dbReference type="InterPro" id="IPR025857">
    <property type="entry name" value="MacB_PCD"/>
</dbReference>
<name>A0AA35W524_GEOBA</name>
<dbReference type="PANTHER" id="PTHR30572:SF4">
    <property type="entry name" value="ABC TRANSPORTER PERMEASE YTRF"/>
    <property type="match status" value="1"/>
</dbReference>
<dbReference type="GO" id="GO:0005524">
    <property type="term" value="F:ATP binding"/>
    <property type="evidence" value="ECO:0007669"/>
    <property type="project" value="UniProtKB-KW"/>
</dbReference>
<keyword evidence="11" id="KW-1185">Reference proteome</keyword>
<accession>A0AA35W524</accession>
<feature type="domain" description="MacB-like periplasmic core" evidence="9">
    <location>
        <begin position="1"/>
        <end position="202"/>
    </location>
</feature>
<evidence type="ECO:0000256" key="6">
    <source>
        <dbReference type="ARBA" id="ARBA00038076"/>
    </source>
</evidence>
<evidence type="ECO:0000259" key="9">
    <source>
        <dbReference type="Pfam" id="PF12704"/>
    </source>
</evidence>
<evidence type="ECO:0000313" key="11">
    <source>
        <dbReference type="Proteomes" id="UP001174909"/>
    </source>
</evidence>
<keyword evidence="4 7" id="KW-1133">Transmembrane helix</keyword>
<evidence type="ECO:0000256" key="3">
    <source>
        <dbReference type="ARBA" id="ARBA00022692"/>
    </source>
</evidence>
<dbReference type="GO" id="GO:0022857">
    <property type="term" value="F:transmembrane transporter activity"/>
    <property type="evidence" value="ECO:0007669"/>
    <property type="project" value="TreeGrafter"/>
</dbReference>
<comment type="caution">
    <text evidence="10">The sequence shown here is derived from an EMBL/GenBank/DDBJ whole genome shotgun (WGS) entry which is preliminary data.</text>
</comment>
<dbReference type="InterPro" id="IPR003838">
    <property type="entry name" value="ABC3_permease_C"/>
</dbReference>
<feature type="transmembrane region" description="Helical" evidence="7">
    <location>
        <begin position="235"/>
        <end position="262"/>
    </location>
</feature>
<reference evidence="10" key="1">
    <citation type="submission" date="2023-03" db="EMBL/GenBank/DDBJ databases">
        <authorList>
            <person name="Steffen K."/>
            <person name="Cardenas P."/>
        </authorList>
    </citation>
    <scope>NUCLEOTIDE SEQUENCE</scope>
</reference>
<keyword evidence="10" id="KW-0547">Nucleotide-binding</keyword>
<comment type="similarity">
    <text evidence="6">Belongs to the ABC-4 integral membrane protein family.</text>
</comment>
<evidence type="ECO:0000256" key="7">
    <source>
        <dbReference type="SAM" id="Phobius"/>
    </source>
</evidence>
<dbReference type="PANTHER" id="PTHR30572">
    <property type="entry name" value="MEMBRANE COMPONENT OF TRANSPORTER-RELATED"/>
    <property type="match status" value="1"/>
</dbReference>
<keyword evidence="10" id="KW-0067">ATP-binding</keyword>
<feature type="transmembrane region" description="Helical" evidence="7">
    <location>
        <begin position="337"/>
        <end position="358"/>
    </location>
</feature>
<dbReference type="Pfam" id="PF12704">
    <property type="entry name" value="MacB_PCD"/>
    <property type="match status" value="1"/>
</dbReference>
<protein>
    <submittedName>
        <fullName evidence="10">Macrolide export ATP-binding/permease protein MacB</fullName>
    </submittedName>
</protein>
<evidence type="ECO:0000256" key="4">
    <source>
        <dbReference type="ARBA" id="ARBA00022989"/>
    </source>
</evidence>
<evidence type="ECO:0000259" key="8">
    <source>
        <dbReference type="Pfam" id="PF02687"/>
    </source>
</evidence>
<feature type="domain" description="ABC3 transporter permease C-terminal" evidence="8">
    <location>
        <begin position="242"/>
        <end position="365"/>
    </location>
</feature>
<dbReference type="AlphaFoldDB" id="A0AA35W524"/>
<organism evidence="10 11">
    <name type="scientific">Geodia barretti</name>
    <name type="common">Barrett's horny sponge</name>
    <dbReference type="NCBI Taxonomy" id="519541"/>
    <lineage>
        <taxon>Eukaryota</taxon>
        <taxon>Metazoa</taxon>
        <taxon>Porifera</taxon>
        <taxon>Demospongiae</taxon>
        <taxon>Heteroscleromorpha</taxon>
        <taxon>Tetractinellida</taxon>
        <taxon>Astrophorina</taxon>
        <taxon>Geodiidae</taxon>
        <taxon>Geodia</taxon>
    </lineage>
</organism>
<evidence type="ECO:0000256" key="2">
    <source>
        <dbReference type="ARBA" id="ARBA00022475"/>
    </source>
</evidence>
<feature type="transmembrane region" description="Helical" evidence="7">
    <location>
        <begin position="283"/>
        <end position="305"/>
    </location>
</feature>